<dbReference type="EMBL" id="VIEB01001276">
    <property type="protein sequence ID" value="TQD73555.1"/>
    <property type="molecule type" value="Genomic_DNA"/>
</dbReference>
<reference evidence="1 2" key="1">
    <citation type="journal article" date="2019" name="G3 (Bethesda)">
        <title>Sequencing of a Wild Apple (Malus baccata) Genome Unravels the Differences Between Cultivated and Wild Apple Species Regarding Disease Resistance and Cold Tolerance.</title>
        <authorList>
            <person name="Chen X."/>
        </authorList>
    </citation>
    <scope>NUCLEOTIDE SEQUENCE [LARGE SCALE GENOMIC DNA]</scope>
    <source>
        <strain evidence="2">cv. Shandingzi</strain>
        <tissue evidence="1">Leaves</tissue>
    </source>
</reference>
<keyword evidence="2" id="KW-1185">Reference proteome</keyword>
<name>A0A540KH53_MALBA</name>
<accession>A0A540KH53</accession>
<evidence type="ECO:0000313" key="1">
    <source>
        <dbReference type="EMBL" id="TQD73555.1"/>
    </source>
</evidence>
<dbReference type="Proteomes" id="UP000315295">
    <property type="component" value="Unassembled WGS sequence"/>
</dbReference>
<sequence length="62" mass="6835">MKSPQIRAKPNVKKGEIKDFPLAAFIPQWSAVVQSNWVLCDVGATQWILCFLGLGSCSGSRR</sequence>
<proteinExistence type="predicted"/>
<evidence type="ECO:0000313" key="2">
    <source>
        <dbReference type="Proteomes" id="UP000315295"/>
    </source>
</evidence>
<gene>
    <name evidence="1" type="ORF">C1H46_040903</name>
</gene>
<dbReference type="AlphaFoldDB" id="A0A540KH53"/>
<protein>
    <submittedName>
        <fullName evidence="1">Uncharacterized protein</fullName>
    </submittedName>
</protein>
<comment type="caution">
    <text evidence="1">The sequence shown here is derived from an EMBL/GenBank/DDBJ whole genome shotgun (WGS) entry which is preliminary data.</text>
</comment>
<organism evidence="1 2">
    <name type="scientific">Malus baccata</name>
    <name type="common">Siberian crab apple</name>
    <name type="synonym">Pyrus baccata</name>
    <dbReference type="NCBI Taxonomy" id="106549"/>
    <lineage>
        <taxon>Eukaryota</taxon>
        <taxon>Viridiplantae</taxon>
        <taxon>Streptophyta</taxon>
        <taxon>Embryophyta</taxon>
        <taxon>Tracheophyta</taxon>
        <taxon>Spermatophyta</taxon>
        <taxon>Magnoliopsida</taxon>
        <taxon>eudicotyledons</taxon>
        <taxon>Gunneridae</taxon>
        <taxon>Pentapetalae</taxon>
        <taxon>rosids</taxon>
        <taxon>fabids</taxon>
        <taxon>Rosales</taxon>
        <taxon>Rosaceae</taxon>
        <taxon>Amygdaloideae</taxon>
        <taxon>Maleae</taxon>
        <taxon>Malus</taxon>
    </lineage>
</organism>